<dbReference type="InterPro" id="IPR014840">
    <property type="entry name" value="HRD"/>
</dbReference>
<proteinExistence type="predicted"/>
<feature type="compositionally biased region" description="Low complexity" evidence="1">
    <location>
        <begin position="1192"/>
        <end position="1205"/>
    </location>
</feature>
<feature type="region of interest" description="Disordered" evidence="1">
    <location>
        <begin position="1183"/>
        <end position="1235"/>
    </location>
</feature>
<accession>A0A1G4H284</accession>
<feature type="compositionally biased region" description="Low complexity" evidence="1">
    <location>
        <begin position="681"/>
        <end position="690"/>
    </location>
</feature>
<feature type="compositionally biased region" description="Basic and acidic residues" evidence="1">
    <location>
        <begin position="427"/>
        <end position="440"/>
    </location>
</feature>
<feature type="region of interest" description="Disordered" evidence="1">
    <location>
        <begin position="927"/>
        <end position="972"/>
    </location>
</feature>
<evidence type="ECO:0000313" key="4">
    <source>
        <dbReference type="Proteomes" id="UP000196402"/>
    </source>
</evidence>
<dbReference type="VEuPathDB" id="PlasmoDB:PVP01_1258700"/>
<feature type="region of interest" description="Disordered" evidence="1">
    <location>
        <begin position="398"/>
        <end position="455"/>
    </location>
</feature>
<reference evidence="3 4" key="1">
    <citation type="submission" date="2016-07" db="EMBL/GenBank/DDBJ databases">
        <authorList>
            <consortium name="Pathogen Informatics"/>
        </authorList>
    </citation>
    <scope>NUCLEOTIDE SEQUENCE [LARGE SCALE GENOMIC DNA]</scope>
</reference>
<feature type="compositionally biased region" description="Low complexity" evidence="1">
    <location>
        <begin position="441"/>
        <end position="452"/>
    </location>
</feature>
<feature type="compositionally biased region" description="Basic and acidic residues" evidence="1">
    <location>
        <begin position="1212"/>
        <end position="1222"/>
    </location>
</feature>
<evidence type="ECO:0000259" key="2">
    <source>
        <dbReference type="Pfam" id="PF08729"/>
    </source>
</evidence>
<feature type="domain" description="Hpc2-related" evidence="2">
    <location>
        <begin position="318"/>
        <end position="369"/>
    </location>
</feature>
<sequence length="1515" mass="167999">MATIEKGDKSGEHETEAFYKNERKGKTNKIEPFHVNEEKKEVEIGSFHNVENNADIFGIGVSKNEIDLNNNNFRSAVVKTNADMEKEERKSGLMESKSGLVESKSGLMESKSGLMESKSGLMENKSGLMENKSSWETEEENLLNDEANLSDEGEEVEEENVDEKDLILQRYKHGTNIFVSLDDAKKRCVLVDFYSECLNKYKNECSFVYYQNYNSSSNVIINENVDMMGPVHSTHFSCENMESMGNMPISNDKSAMAKGKSTPKNASSVAIGVGTSVIPGEDFKNFNLQKKKQESLDPLLKCINSLSDRINLQHLVGDPTTYFKVGGGDMFYDINDPFLDDEEMYKELNKTKNEIILTRQIEDEYSVWSADMSDDYVDINPDSFISFYSSKCKYVYASEEEGEENTTKGYTGEVKKSSDNANDANDADFRKRGDDYDGHDSYNSSVSNSSDESVIELEQSHTGIINYEQNVNDFIIYSSEEDVEASSSEDENDEDAEESETSEEDIIFNPFAWKKFERHIPPEFINSFEKLEKELDALPLEVNIEDIQAIIKGNIYSIFVKVRDKQKNVLNHFDKALDDYIEIDVKQLRWLTTIMNKTSNTLNDIDICRIWFEHIFNYNIMVFINCEKEFVSKIKNSQIFEKNNKAHLNGILKDMSSWRSFQEYKEKLAREGAEGGGASLGGASQSGANAVEGGSPNRGASGPKVGSSPSRGANKAATECSKNGIGHGEPSCKEPPESGKLIDARDADKERKSPMLEVQAGEEAFGEAEDKAYNDVHLKVEDSPKSVSHYEGYVEALFTPHFAKHSPVKELAEGAGEGTGEGGVKVKLVNIKKEHAEGNCDSVSLHFSNNSTIEQIDGEKMGGSEYSCAYNSGLAKNECAGGNGGEEDEGGAAPLGAPLETARVAANVAANVTANVTASVTASVAAATPPAAETPGEKSRGPAQNSESCTDLEPDGPKASKGANPNGGQKEENKSLEKFFKKFVDISYDILNYVKMFIKQKCFLKDMISAGFEALVEKHNKHFVKFPHMTVSEILTNLFNFRYKTNIIIAPDYVEALVDFYQEKYKVDVSYDKGKNKKVFLFDTNEMHKLNNAYYRSRNHVKERGVVNEHEHCREEHKGKWGGKGELEDKGSYKKGGMGSSGGVANNDLLVTHSKERFQNAASKKQAFAKNDHSGMNSAVDMASMLSSPPLGATTSGAATDGGNTKLPTKKRPSESVKHSLTKETNSFTKKKQNKMLSNELCKKSWDKKKSNKSDKKMCSTTHIIICSDNEESQGDDFSPSGQQQVTAKIASQRDKNKGECRNISMLIENITKKKCSANSSSVGGLTINHNAGKDQRRGICSRSSSRSYVGQHKANLPSMPSMPSMVNMASSAQGLPQGRPQGRPQGLPQSSLPSNNKLQAIRNIFSNSAPMHHTNVNSSSSIHSAQRKRATEENLLIIADEQKNLNSNNVLNEKMKLYKKRKMKNDYPCGKKNAQTNMLKLSKVNEKMKGKVLHTNEKCAVYKCINIETSDENK</sequence>
<dbReference type="EMBL" id="LT615250">
    <property type="protein sequence ID" value="SCO68968.1"/>
    <property type="molecule type" value="Genomic_DNA"/>
</dbReference>
<dbReference type="VEuPathDB" id="PlasmoDB:PVW1_120073600"/>
<name>A0A1G4H284_PLAVI</name>
<feature type="region of interest" description="Disordered" evidence="1">
    <location>
        <begin position="1"/>
        <end position="33"/>
    </location>
</feature>
<dbReference type="eggNOG" id="ENOG502T22F">
    <property type="taxonomic scope" value="Eukaryota"/>
</dbReference>
<organism evidence="3 4">
    <name type="scientific">Plasmodium vivax</name>
    <name type="common">malaria parasite P. vivax</name>
    <dbReference type="NCBI Taxonomy" id="5855"/>
    <lineage>
        <taxon>Eukaryota</taxon>
        <taxon>Sar</taxon>
        <taxon>Alveolata</taxon>
        <taxon>Apicomplexa</taxon>
        <taxon>Aconoidasida</taxon>
        <taxon>Haemosporida</taxon>
        <taxon>Plasmodiidae</taxon>
        <taxon>Plasmodium</taxon>
        <taxon>Plasmodium (Plasmodium)</taxon>
    </lineage>
</organism>
<dbReference type="Pfam" id="PF08729">
    <property type="entry name" value="HUN"/>
    <property type="match status" value="1"/>
</dbReference>
<protein>
    <recommendedName>
        <fullName evidence="2">Hpc2-related domain-containing protein</fullName>
    </recommendedName>
</protein>
<dbReference type="Proteomes" id="UP000196402">
    <property type="component" value="Chromosome 12"/>
</dbReference>
<feature type="region of interest" description="Disordered" evidence="1">
    <location>
        <begin position="1327"/>
        <end position="1395"/>
    </location>
</feature>
<dbReference type="VEuPathDB" id="PlasmoDB:PVX_118070"/>
<feature type="region of interest" description="Disordered" evidence="1">
    <location>
        <begin position="1108"/>
        <end position="1146"/>
    </location>
</feature>
<evidence type="ECO:0000256" key="1">
    <source>
        <dbReference type="SAM" id="MobiDB-lite"/>
    </source>
</evidence>
<evidence type="ECO:0000313" key="3">
    <source>
        <dbReference type="EMBL" id="SCO68968.1"/>
    </source>
</evidence>
<feature type="compositionally biased region" description="Basic and acidic residues" evidence="1">
    <location>
        <begin position="730"/>
        <end position="752"/>
    </location>
</feature>
<dbReference type="VEuPathDB" id="PlasmoDB:PVPAM_120064000"/>
<feature type="region of interest" description="Disordered" evidence="1">
    <location>
        <begin position="672"/>
        <end position="752"/>
    </location>
</feature>
<feature type="compositionally biased region" description="Basic and acidic residues" evidence="1">
    <location>
        <begin position="1108"/>
        <end position="1132"/>
    </location>
</feature>
<feature type="region of interest" description="Disordered" evidence="1">
    <location>
        <begin position="481"/>
        <end position="503"/>
    </location>
</feature>
<gene>
    <name evidence="3" type="ORF">PVT01_120063000</name>
</gene>